<name>A0AAE3KM17_9CYAN</name>
<accession>A0AAE3KM17</accession>
<dbReference type="AlphaFoldDB" id="A0AAE3KM17"/>
<dbReference type="RefSeq" id="WP_254011095.1">
    <property type="nucleotide sequence ID" value="NZ_JAMZMM010000048.1"/>
</dbReference>
<dbReference type="Proteomes" id="UP001204953">
    <property type="component" value="Unassembled WGS sequence"/>
</dbReference>
<reference evidence="1" key="1">
    <citation type="submission" date="2022-06" db="EMBL/GenBank/DDBJ databases">
        <title>New cyanobacteria of genus Symplocastrum in benthos of Lake Baikal.</title>
        <authorList>
            <person name="Sorokovikova E."/>
            <person name="Tikhonova I."/>
            <person name="Krasnopeev A."/>
            <person name="Evseev P."/>
            <person name="Gladkikh A."/>
            <person name="Belykh O."/>
        </authorList>
    </citation>
    <scope>NUCLEOTIDE SEQUENCE</scope>
    <source>
        <strain evidence="1">BBK-W-15</strain>
    </source>
</reference>
<comment type="caution">
    <text evidence="1">The sequence shown here is derived from an EMBL/GenBank/DDBJ whole genome shotgun (WGS) entry which is preliminary data.</text>
</comment>
<evidence type="ECO:0000313" key="2">
    <source>
        <dbReference type="Proteomes" id="UP001204953"/>
    </source>
</evidence>
<protein>
    <submittedName>
        <fullName evidence="1">Uncharacterized protein</fullName>
    </submittedName>
</protein>
<proteinExistence type="predicted"/>
<evidence type="ECO:0000313" key="1">
    <source>
        <dbReference type="EMBL" id="MCP2728296.1"/>
    </source>
</evidence>
<dbReference type="EMBL" id="JAMZMM010000048">
    <property type="protein sequence ID" value="MCP2728296.1"/>
    <property type="molecule type" value="Genomic_DNA"/>
</dbReference>
<gene>
    <name evidence="1" type="ORF">NJ959_07380</name>
</gene>
<keyword evidence="2" id="KW-1185">Reference proteome</keyword>
<sequence>MISGWINHGVMPQVNQQISPNLRDFYLKMKRINIITADSKFGLRRNVKILDSLLKEAGFSVMVYILGEKTVCHKIQHLLALPALTVSTKNTPKITMLSFIWQVAGRKVRKQFLKYGNVTRNGHD</sequence>
<organism evidence="1 2">
    <name type="scientific">Limnofasciculus baicalensis BBK-W-15</name>
    <dbReference type="NCBI Taxonomy" id="2699891"/>
    <lineage>
        <taxon>Bacteria</taxon>
        <taxon>Bacillati</taxon>
        <taxon>Cyanobacteriota</taxon>
        <taxon>Cyanophyceae</taxon>
        <taxon>Coleofasciculales</taxon>
        <taxon>Coleofasciculaceae</taxon>
        <taxon>Limnofasciculus</taxon>
        <taxon>Limnofasciculus baicalensis</taxon>
    </lineage>
</organism>